<evidence type="ECO:0000313" key="2">
    <source>
        <dbReference type="Proteomes" id="UP001344447"/>
    </source>
</evidence>
<keyword evidence="2" id="KW-1185">Reference proteome</keyword>
<gene>
    <name evidence="1" type="ORF">RB653_005203</name>
</gene>
<name>A0AAN7UC33_9MYCE</name>
<dbReference type="SUPFAM" id="SSF48576">
    <property type="entry name" value="Terpenoid synthases"/>
    <property type="match status" value="1"/>
</dbReference>
<organism evidence="1 2">
    <name type="scientific">Dictyostelium firmibasis</name>
    <dbReference type="NCBI Taxonomy" id="79012"/>
    <lineage>
        <taxon>Eukaryota</taxon>
        <taxon>Amoebozoa</taxon>
        <taxon>Evosea</taxon>
        <taxon>Eumycetozoa</taxon>
        <taxon>Dictyostelia</taxon>
        <taxon>Dictyosteliales</taxon>
        <taxon>Dictyosteliaceae</taxon>
        <taxon>Dictyostelium</taxon>
    </lineage>
</organism>
<sequence length="358" mass="41241">MIRNSSRILFNSIKKSNFNLINRNVIINSGRLYSTTTTTTTTNNIKESIEKSETISKQDNISSPSSKSINVSDLADNADYNFVFERTKKCDRENYINSLLISDPIARRVAYAIRAFNIETVANDHSPKSEKISRLRLSFWKDAVNNIYNGKVYDQPLTRVLAQVIKEKKLTKTWFIKILNRREKDNQQVQIKDMEELEQYADDIHSSLLLLTLEGLGVKGNHDVEHCASHLGKAVGIMVLIRGTIYHLGNRKTYIPVSLTTKYGINVESLYRGDPQLEKLQNAIYEMASCAKLHLDKAKQFRGKIPHPANEAFLSVSVVEDFLERLRKVDFNIFEYPNTQQHPLLLMKLYKNKFFKQF</sequence>
<comment type="caution">
    <text evidence="1">The sequence shown here is derived from an EMBL/GenBank/DDBJ whole genome shotgun (WGS) entry which is preliminary data.</text>
</comment>
<accession>A0AAN7UC33</accession>
<dbReference type="AlphaFoldDB" id="A0AAN7UC33"/>
<dbReference type="Gene3D" id="1.10.600.10">
    <property type="entry name" value="Farnesyl Diphosphate Synthase"/>
    <property type="match status" value="1"/>
</dbReference>
<dbReference type="InterPro" id="IPR002060">
    <property type="entry name" value="Squ/phyt_synthse"/>
</dbReference>
<dbReference type="Pfam" id="PF00494">
    <property type="entry name" value="SQS_PSY"/>
    <property type="match status" value="1"/>
</dbReference>
<dbReference type="Proteomes" id="UP001344447">
    <property type="component" value="Unassembled WGS sequence"/>
</dbReference>
<reference evidence="1 2" key="1">
    <citation type="submission" date="2023-11" db="EMBL/GenBank/DDBJ databases">
        <title>Dfirmibasis_genome.</title>
        <authorList>
            <person name="Edelbroek B."/>
            <person name="Kjellin J."/>
            <person name="Jerlstrom-Hultqvist J."/>
            <person name="Soderbom F."/>
        </authorList>
    </citation>
    <scope>NUCLEOTIDE SEQUENCE [LARGE SCALE GENOMIC DNA]</scope>
    <source>
        <strain evidence="1 2">TNS-C-14</strain>
    </source>
</reference>
<protein>
    <submittedName>
        <fullName evidence="1">Uncharacterized protein</fullName>
    </submittedName>
</protein>
<proteinExistence type="predicted"/>
<evidence type="ECO:0000313" key="1">
    <source>
        <dbReference type="EMBL" id="KAK5583605.1"/>
    </source>
</evidence>
<dbReference type="InterPro" id="IPR008949">
    <property type="entry name" value="Isoprenoid_synthase_dom_sf"/>
</dbReference>
<dbReference type="EMBL" id="JAVFKY010000001">
    <property type="protein sequence ID" value="KAK5583605.1"/>
    <property type="molecule type" value="Genomic_DNA"/>
</dbReference>